<dbReference type="InterPro" id="IPR000600">
    <property type="entry name" value="ROK"/>
</dbReference>
<evidence type="ECO:0000256" key="3">
    <source>
        <dbReference type="ARBA" id="ARBA00022741"/>
    </source>
</evidence>
<dbReference type="FunFam" id="3.30.420.40:FF:000154">
    <property type="entry name" value="Fructokinase"/>
    <property type="match status" value="1"/>
</dbReference>
<evidence type="ECO:0000256" key="1">
    <source>
        <dbReference type="ARBA" id="ARBA00022679"/>
    </source>
</evidence>
<keyword evidence="6" id="KW-0067">ATP-binding</keyword>
<evidence type="ECO:0000256" key="4">
    <source>
        <dbReference type="ARBA" id="ARBA00022777"/>
    </source>
</evidence>
<dbReference type="GO" id="GO:0046872">
    <property type="term" value="F:metal ion binding"/>
    <property type="evidence" value="ECO:0007669"/>
    <property type="project" value="UniProtKB-KW"/>
</dbReference>
<evidence type="ECO:0000256" key="7">
    <source>
        <dbReference type="ARBA" id="ARBA00023277"/>
    </source>
</evidence>
<keyword evidence="2" id="KW-0479">Metal-binding</keyword>
<sequence>MPIRTVNSTLLIFPKNEERYVRIGIDLGGTKTEVIALDDAGEQRFRHRLPTPREDYQQTIETIATLVDMAEQATGQTGSVGIGIPGSLSPYTGVVKNANSTWLNGQPFDSDVSRRLKREVRLANDANCLAVSEAVDGAAAGAQTVFAVIIGTGCGAGVALNGRAHIGGNGTAGEWGHNPLPWMDDDELRYREEIPCYCGKQGCIETFISGTGFATDYQRLSGKTLKGDEIIRLVDAQDAVAELAISRYELRLAKALSHVVNILDPDVIVLGGGMSNVERLYKTVPSLMKSFVFGGECETPVRKARHGDSSGVRGAAWLWPLA</sequence>
<dbReference type="Pfam" id="PF00480">
    <property type="entry name" value="ROK"/>
    <property type="match status" value="1"/>
</dbReference>
<name>A0A656IQ30_SALE2</name>
<evidence type="ECO:0000313" key="8">
    <source>
        <dbReference type="EMBL" id="EPI75034.1"/>
    </source>
</evidence>
<dbReference type="CDD" id="cd24066">
    <property type="entry name" value="ASKHA_NBD_ROK_EcFRK-like"/>
    <property type="match status" value="1"/>
</dbReference>
<protein>
    <submittedName>
        <fullName evidence="8">Fructokinase</fullName>
    </submittedName>
</protein>
<evidence type="ECO:0000256" key="5">
    <source>
        <dbReference type="ARBA" id="ARBA00022833"/>
    </source>
</evidence>
<dbReference type="GO" id="GO:0005524">
    <property type="term" value="F:ATP binding"/>
    <property type="evidence" value="ECO:0007669"/>
    <property type="project" value="UniProtKB-KW"/>
</dbReference>
<keyword evidence="3" id="KW-0547">Nucleotide-binding</keyword>
<keyword evidence="1" id="KW-0808">Transferase</keyword>
<dbReference type="NCBIfam" id="NF007108">
    <property type="entry name" value="PRK09557.1"/>
    <property type="match status" value="1"/>
</dbReference>
<evidence type="ECO:0000256" key="6">
    <source>
        <dbReference type="ARBA" id="ARBA00022840"/>
    </source>
</evidence>
<dbReference type="Gene3D" id="3.30.420.40">
    <property type="match status" value="2"/>
</dbReference>
<keyword evidence="5" id="KW-0862">Zinc</keyword>
<evidence type="ECO:0000313" key="9">
    <source>
        <dbReference type="Proteomes" id="UP000014535"/>
    </source>
</evidence>
<dbReference type="FunFam" id="3.30.420.40:FF:000093">
    <property type="entry name" value="Fructokinase"/>
    <property type="match status" value="1"/>
</dbReference>
<dbReference type="EMBL" id="ATFT01000015">
    <property type="protein sequence ID" value="EPI75034.1"/>
    <property type="molecule type" value="Genomic_DNA"/>
</dbReference>
<keyword evidence="4 8" id="KW-0418">Kinase</keyword>
<dbReference type="AlphaFoldDB" id="A0A656IQ30"/>
<dbReference type="Proteomes" id="UP000014535">
    <property type="component" value="Unassembled WGS sequence"/>
</dbReference>
<dbReference type="InterPro" id="IPR049874">
    <property type="entry name" value="ROK_cs"/>
</dbReference>
<gene>
    <name evidence="8" type="ORF">A673_00889</name>
</gene>
<dbReference type="SUPFAM" id="SSF53067">
    <property type="entry name" value="Actin-like ATPase domain"/>
    <property type="match status" value="1"/>
</dbReference>
<proteinExistence type="predicted"/>
<dbReference type="PROSITE" id="PS01125">
    <property type="entry name" value="ROK"/>
    <property type="match status" value="1"/>
</dbReference>
<comment type="caution">
    <text evidence="8">The sequence shown here is derived from an EMBL/GenBank/DDBJ whole genome shotgun (WGS) entry which is preliminary data.</text>
</comment>
<dbReference type="GO" id="GO:0004396">
    <property type="term" value="F:hexokinase activity"/>
    <property type="evidence" value="ECO:0007669"/>
    <property type="project" value="TreeGrafter"/>
</dbReference>
<reference evidence="8 9" key="1">
    <citation type="submission" date="2013-04" db="EMBL/GenBank/DDBJ databases">
        <authorList>
            <person name="McClelland M."/>
            <person name="Porwollik S."/>
            <person name="Desai P."/>
            <person name="Cheng P."/>
            <person name="Wollam A."/>
            <person name="Pepin K."/>
            <person name="Palsikar V.B."/>
            <person name="Fulton L."/>
            <person name="Fulton R."/>
            <person name="Delehaunty K."/>
            <person name="Fronick C."/>
            <person name="Godfrey J."/>
            <person name="Waligorski J."/>
            <person name="Appelbaum E."/>
            <person name="Tomlinson C."/>
            <person name="Warren W."/>
            <person name="Sodergren E."/>
            <person name="Weinstock G."/>
            <person name="Wilson R.K."/>
        </authorList>
    </citation>
    <scope>NUCLEOTIDE SEQUENCE [LARGE SCALE GENOMIC DNA]</scope>
    <source>
        <strain evidence="8 9">2009K0958</strain>
    </source>
</reference>
<dbReference type="PANTHER" id="PTHR18964">
    <property type="entry name" value="ROK (REPRESSOR, ORF, KINASE) FAMILY"/>
    <property type="match status" value="1"/>
</dbReference>
<keyword evidence="7" id="KW-0119">Carbohydrate metabolism</keyword>
<organism evidence="8 9">
    <name type="scientific">Salmonella enteritidis (strain 2009K0958)</name>
    <dbReference type="NCBI Taxonomy" id="1192586"/>
    <lineage>
        <taxon>Bacteria</taxon>
        <taxon>Pseudomonadati</taxon>
        <taxon>Pseudomonadota</taxon>
        <taxon>Gammaproteobacteria</taxon>
        <taxon>Enterobacterales</taxon>
        <taxon>Enterobacteriaceae</taxon>
        <taxon>Salmonella</taxon>
    </lineage>
</organism>
<evidence type="ECO:0000256" key="2">
    <source>
        <dbReference type="ARBA" id="ARBA00022723"/>
    </source>
</evidence>
<accession>A0A656IQ30</accession>
<dbReference type="InterPro" id="IPR043129">
    <property type="entry name" value="ATPase_NBD"/>
</dbReference>
<dbReference type="PANTHER" id="PTHR18964:SF174">
    <property type="entry name" value="D-ALLOSE KINASE-RELATED"/>
    <property type="match status" value="1"/>
</dbReference>